<dbReference type="InterPro" id="IPR036116">
    <property type="entry name" value="FN3_sf"/>
</dbReference>
<dbReference type="InterPro" id="IPR013783">
    <property type="entry name" value="Ig-like_fold"/>
</dbReference>
<evidence type="ECO:0000256" key="1">
    <source>
        <dbReference type="SAM" id="SignalP"/>
    </source>
</evidence>
<accession>A0A4R0NIB3</accession>
<evidence type="ECO:0000313" key="3">
    <source>
        <dbReference type="Proteomes" id="UP000293347"/>
    </source>
</evidence>
<keyword evidence="3" id="KW-1185">Reference proteome</keyword>
<gene>
    <name evidence="2" type="ORF">EZ437_14335</name>
</gene>
<evidence type="ECO:0008006" key="4">
    <source>
        <dbReference type="Google" id="ProtNLM"/>
    </source>
</evidence>
<proteinExistence type="predicted"/>
<dbReference type="SUPFAM" id="SSF49265">
    <property type="entry name" value="Fibronectin type III"/>
    <property type="match status" value="2"/>
</dbReference>
<dbReference type="RefSeq" id="WP_131596749.1">
    <property type="nucleotide sequence ID" value="NZ_SJSL01000003.1"/>
</dbReference>
<dbReference type="Proteomes" id="UP000293347">
    <property type="component" value="Unassembled WGS sequence"/>
</dbReference>
<sequence>MKNLIYNSLLSMLIFTSAVHAQEKSNDFKPEVTPAGVYLNVGAVPQKGERVIVWRNTGKGFETVASLNAASTKAAFYQRMQNQAMRFPDYYHVTEQVAGNLWDMIQSGKQDSIRNAGIPVVLLAMGAAFLDTTANLPAGTRYRVQLGNRKWDSEEIGDKPLKVAYDQIVFHQLQPAQEAIRAEWRLLRTQQSPLLEVQRQRMGIDSNFVALKTDLGFEKTAKGDSISVHLSDTTVLAGINYQYYLTGKDYLGRVISRSDTVRSFAGNRATVAGLKNLVTREAADSSGIELLWSKPAANSIRSIRVFRSAYYDSAYVQVAVLSATDTSWVDRTSAMGINYYYQVIAQGDGDFAIPSLRVFGSYMNNSRLMPPSEITVAAVEAGTALNWKYQSYLNLLGFRVYRMQGNTGKFEAISDLIPARKDSLVFSYLDKNPASSGDQSYTYAITAVGRNDKESPLSGIVQSNVSEKGVLPVPLQVRSLQLDDDKISITWQDMSASNPSVTGYHVYRKAIGADSVKGFVRLTTQAIANANEFEDAPGRQNAWQYVVRSVSYADSSGYSLPVGVRIYGAKPLPPGRVHAVSQKSSVVLDWDGTQIPGIGTYQVYRASVGAEPALIGSVPYSEKKHTYEDKNVSGGELYFYYVTTKTLDGVESDRSREISIRPR</sequence>
<feature type="signal peptide" evidence="1">
    <location>
        <begin position="1"/>
        <end position="21"/>
    </location>
</feature>
<dbReference type="EMBL" id="SJSL01000003">
    <property type="protein sequence ID" value="TCD00400.1"/>
    <property type="molecule type" value="Genomic_DNA"/>
</dbReference>
<feature type="chain" id="PRO_5020874807" description="Fibronectin type 3 domain-containing protein" evidence="1">
    <location>
        <begin position="22"/>
        <end position="663"/>
    </location>
</feature>
<name>A0A4R0NIB3_9SPHI</name>
<dbReference type="AlphaFoldDB" id="A0A4R0NIB3"/>
<evidence type="ECO:0000313" key="2">
    <source>
        <dbReference type="EMBL" id="TCD00400.1"/>
    </source>
</evidence>
<reference evidence="2 3" key="1">
    <citation type="submission" date="2019-02" db="EMBL/GenBank/DDBJ databases">
        <title>Pedobacter sp. RP-1-14 sp. nov., isolated from Arctic soil.</title>
        <authorList>
            <person name="Dahal R.H."/>
        </authorList>
    </citation>
    <scope>NUCLEOTIDE SEQUENCE [LARGE SCALE GENOMIC DNA]</scope>
    <source>
        <strain evidence="2 3">RP-1-14</strain>
    </source>
</reference>
<organism evidence="2 3">
    <name type="scientific">Pedobacter psychroterrae</name>
    <dbReference type="NCBI Taxonomy" id="2530453"/>
    <lineage>
        <taxon>Bacteria</taxon>
        <taxon>Pseudomonadati</taxon>
        <taxon>Bacteroidota</taxon>
        <taxon>Sphingobacteriia</taxon>
        <taxon>Sphingobacteriales</taxon>
        <taxon>Sphingobacteriaceae</taxon>
        <taxon>Pedobacter</taxon>
    </lineage>
</organism>
<comment type="caution">
    <text evidence="2">The sequence shown here is derived from an EMBL/GenBank/DDBJ whole genome shotgun (WGS) entry which is preliminary data.</text>
</comment>
<dbReference type="OrthoDB" id="689754at2"/>
<protein>
    <recommendedName>
        <fullName evidence="4">Fibronectin type 3 domain-containing protein</fullName>
    </recommendedName>
</protein>
<dbReference type="Gene3D" id="2.60.40.10">
    <property type="entry name" value="Immunoglobulins"/>
    <property type="match status" value="4"/>
</dbReference>
<keyword evidence="1" id="KW-0732">Signal</keyword>